<protein>
    <recommendedName>
        <fullName evidence="3">Cytoplasmic protein</fullName>
    </recommendedName>
</protein>
<accession>A0A372MH62</accession>
<reference evidence="2" key="1">
    <citation type="submission" date="2018-08" db="EMBL/GenBank/DDBJ databases">
        <authorList>
            <person name="Grouzdev D.S."/>
            <person name="Krutkina M.S."/>
        </authorList>
    </citation>
    <scope>NUCLEOTIDE SEQUENCE [LARGE SCALE GENOMIC DNA]</scope>
    <source>
        <strain evidence="2">4-11</strain>
    </source>
</reference>
<dbReference type="EMBL" id="QUWK01000005">
    <property type="protein sequence ID" value="RFU95115.1"/>
    <property type="molecule type" value="Genomic_DNA"/>
</dbReference>
<organism evidence="1 2">
    <name type="scientific">Sphaerochaeta halotolerans</name>
    <dbReference type="NCBI Taxonomy" id="2293840"/>
    <lineage>
        <taxon>Bacteria</taxon>
        <taxon>Pseudomonadati</taxon>
        <taxon>Spirochaetota</taxon>
        <taxon>Spirochaetia</taxon>
        <taxon>Spirochaetales</taxon>
        <taxon>Sphaerochaetaceae</taxon>
        <taxon>Sphaerochaeta</taxon>
    </lineage>
</organism>
<dbReference type="Proteomes" id="UP000264002">
    <property type="component" value="Unassembled WGS sequence"/>
</dbReference>
<reference evidence="1 2" key="2">
    <citation type="submission" date="2018-09" db="EMBL/GenBank/DDBJ databases">
        <title>Genome of Sphaerochaeta halotolerans strain 4-11.</title>
        <authorList>
            <person name="Nazina T.N."/>
            <person name="Sokolova D.S."/>
        </authorList>
    </citation>
    <scope>NUCLEOTIDE SEQUENCE [LARGE SCALE GENOMIC DNA]</scope>
    <source>
        <strain evidence="1 2">4-11</strain>
    </source>
</reference>
<keyword evidence="2" id="KW-1185">Reference proteome</keyword>
<gene>
    <name evidence="1" type="ORF">DYP60_05670</name>
</gene>
<proteinExistence type="predicted"/>
<sequence length="106" mass="12376">MADREDWTEKEIEEFKTRGIDFSDIPELTPEYIATLHRVVPRDHYKVVPVKKAISIKLDADVLEYFKSKGKGYQTRINKVLRQEMLRETAPVYGKENKSSNTNEDS</sequence>
<evidence type="ECO:0000313" key="2">
    <source>
        <dbReference type="Proteomes" id="UP000264002"/>
    </source>
</evidence>
<name>A0A372MH62_9SPIR</name>
<dbReference type="RefSeq" id="WP_117329924.1">
    <property type="nucleotide sequence ID" value="NZ_QUWK01000005.1"/>
</dbReference>
<dbReference type="InterPro" id="IPR025528">
    <property type="entry name" value="BrnA_antitoxin"/>
</dbReference>
<evidence type="ECO:0008006" key="3">
    <source>
        <dbReference type="Google" id="ProtNLM"/>
    </source>
</evidence>
<comment type="caution">
    <text evidence="1">The sequence shown here is derived from an EMBL/GenBank/DDBJ whole genome shotgun (WGS) entry which is preliminary data.</text>
</comment>
<dbReference type="Pfam" id="PF14384">
    <property type="entry name" value="BrnA_antitoxin"/>
    <property type="match status" value="1"/>
</dbReference>
<dbReference type="AlphaFoldDB" id="A0A372MH62"/>
<evidence type="ECO:0000313" key="1">
    <source>
        <dbReference type="EMBL" id="RFU95115.1"/>
    </source>
</evidence>
<dbReference type="OrthoDB" id="361944at2"/>